<keyword evidence="4 8" id="KW-0547">Nucleotide-binding</keyword>
<dbReference type="PANTHER" id="PTHR42961:SF2">
    <property type="entry name" value="IRON-SULFUR PROTEIN NUBPL"/>
    <property type="match status" value="1"/>
</dbReference>
<accession>A0A1I7NLU9</accession>
<comment type="similarity">
    <text evidence="1">In the N-terminal section; belongs to the MIP18 family.</text>
</comment>
<dbReference type="GO" id="GO:0016887">
    <property type="term" value="F:ATP hydrolysis activity"/>
    <property type="evidence" value="ECO:0007669"/>
    <property type="project" value="UniProtKB-UniRule"/>
</dbReference>
<evidence type="ECO:0000256" key="5">
    <source>
        <dbReference type="ARBA" id="ARBA00022840"/>
    </source>
</evidence>
<comment type="function">
    <text evidence="8">Binds and transfers iron-sulfur (Fe-S) clusters to target apoproteins. Can hydrolyze ATP.</text>
</comment>
<dbReference type="GO" id="GO:0051539">
    <property type="term" value="F:4 iron, 4 sulfur cluster binding"/>
    <property type="evidence" value="ECO:0007669"/>
    <property type="project" value="TreeGrafter"/>
</dbReference>
<dbReference type="Pfam" id="PF01883">
    <property type="entry name" value="FeS_assembly_P"/>
    <property type="match status" value="1"/>
</dbReference>
<dbReference type="InterPro" id="IPR027417">
    <property type="entry name" value="P-loop_NTPase"/>
</dbReference>
<dbReference type="CDD" id="cd02037">
    <property type="entry name" value="Mrp_NBP35"/>
    <property type="match status" value="1"/>
</dbReference>
<evidence type="ECO:0000313" key="10">
    <source>
        <dbReference type="EMBL" id="SFV35616.1"/>
    </source>
</evidence>
<comment type="similarity">
    <text evidence="2">In the C-terminal section; belongs to the Mrp/NBP35 ATP-binding proteins family.</text>
</comment>
<feature type="domain" description="MIP18 family-like" evidence="9">
    <location>
        <begin position="4"/>
        <end position="75"/>
    </location>
</feature>
<evidence type="ECO:0000256" key="6">
    <source>
        <dbReference type="ARBA" id="ARBA00023004"/>
    </source>
</evidence>
<dbReference type="GO" id="GO:0140663">
    <property type="term" value="F:ATP-dependent FeS chaperone activity"/>
    <property type="evidence" value="ECO:0007669"/>
    <property type="project" value="InterPro"/>
</dbReference>
<evidence type="ECO:0000256" key="1">
    <source>
        <dbReference type="ARBA" id="ARBA00007352"/>
    </source>
</evidence>
<feature type="binding site" evidence="8">
    <location>
        <begin position="105"/>
        <end position="112"/>
    </location>
    <ligand>
        <name>ATP</name>
        <dbReference type="ChEBI" id="CHEBI:30616"/>
    </ligand>
</feature>
<dbReference type="GO" id="GO:0005524">
    <property type="term" value="F:ATP binding"/>
    <property type="evidence" value="ECO:0007669"/>
    <property type="project" value="UniProtKB-UniRule"/>
</dbReference>
<dbReference type="Proteomes" id="UP000199537">
    <property type="component" value="Unassembled WGS sequence"/>
</dbReference>
<evidence type="ECO:0000259" key="9">
    <source>
        <dbReference type="Pfam" id="PF01883"/>
    </source>
</evidence>
<dbReference type="OrthoDB" id="9809679at2"/>
<keyword evidence="5 8" id="KW-0067">ATP-binding</keyword>
<dbReference type="PANTHER" id="PTHR42961">
    <property type="entry name" value="IRON-SULFUR PROTEIN NUBPL"/>
    <property type="match status" value="1"/>
</dbReference>
<keyword evidence="11" id="KW-1185">Reference proteome</keyword>
<dbReference type="Pfam" id="PF10609">
    <property type="entry name" value="ParA"/>
    <property type="match status" value="1"/>
</dbReference>
<comment type="subunit">
    <text evidence="8">Homodimer.</text>
</comment>
<dbReference type="PROSITE" id="PS01215">
    <property type="entry name" value="MRP"/>
    <property type="match status" value="1"/>
</dbReference>
<name>A0A1I7NLU9_9BACT</name>
<evidence type="ECO:0000313" key="11">
    <source>
        <dbReference type="Proteomes" id="UP000199537"/>
    </source>
</evidence>
<reference evidence="11" key="1">
    <citation type="submission" date="2016-10" db="EMBL/GenBank/DDBJ databases">
        <authorList>
            <person name="Varghese N."/>
            <person name="Submissions S."/>
        </authorList>
    </citation>
    <scope>NUCLEOTIDE SEQUENCE [LARGE SCALE GENOMIC DNA]</scope>
    <source>
        <strain evidence="11">DSM 14807</strain>
    </source>
</reference>
<dbReference type="InterPro" id="IPR034904">
    <property type="entry name" value="FSCA_dom_sf"/>
</dbReference>
<keyword evidence="8" id="KW-0378">Hydrolase</keyword>
<gene>
    <name evidence="10" type="ORF">SAMN05660895_2272</name>
</gene>
<evidence type="ECO:0000256" key="7">
    <source>
        <dbReference type="ARBA" id="ARBA00023014"/>
    </source>
</evidence>
<dbReference type="STRING" id="1393122.SAMN05660895_2272"/>
<dbReference type="GO" id="GO:0016226">
    <property type="term" value="P:iron-sulfur cluster assembly"/>
    <property type="evidence" value="ECO:0007669"/>
    <property type="project" value="InterPro"/>
</dbReference>
<keyword evidence="6 8" id="KW-0408">Iron</keyword>
<dbReference type="HAMAP" id="MF_02040">
    <property type="entry name" value="Mrp_NBP35"/>
    <property type="match status" value="1"/>
</dbReference>
<evidence type="ECO:0000256" key="4">
    <source>
        <dbReference type="ARBA" id="ARBA00022741"/>
    </source>
</evidence>
<dbReference type="Gene3D" id="3.40.50.300">
    <property type="entry name" value="P-loop containing nucleotide triphosphate hydrolases"/>
    <property type="match status" value="1"/>
</dbReference>
<protein>
    <recommendedName>
        <fullName evidence="8">Iron-sulfur cluster carrier protein</fullName>
    </recommendedName>
</protein>
<dbReference type="InterPro" id="IPR002744">
    <property type="entry name" value="MIP18-like"/>
</dbReference>
<dbReference type="InterPro" id="IPR019591">
    <property type="entry name" value="Mrp/NBP35_ATP-bd"/>
</dbReference>
<dbReference type="SUPFAM" id="SSF52540">
    <property type="entry name" value="P-loop containing nucleoside triphosphate hydrolases"/>
    <property type="match status" value="1"/>
</dbReference>
<dbReference type="InterPro" id="IPR033756">
    <property type="entry name" value="YlxH/NBP35"/>
</dbReference>
<dbReference type="RefSeq" id="WP_092460594.1">
    <property type="nucleotide sequence ID" value="NZ_FPCJ01000001.1"/>
</dbReference>
<dbReference type="InterPro" id="IPR044304">
    <property type="entry name" value="NUBPL-like"/>
</dbReference>
<dbReference type="InterPro" id="IPR000808">
    <property type="entry name" value="Mrp-like_CS"/>
</dbReference>
<keyword evidence="3 8" id="KW-0479">Metal-binding</keyword>
<evidence type="ECO:0000256" key="3">
    <source>
        <dbReference type="ARBA" id="ARBA00022723"/>
    </source>
</evidence>
<keyword evidence="7 8" id="KW-0411">Iron-sulfur</keyword>
<dbReference type="SUPFAM" id="SSF117916">
    <property type="entry name" value="Fe-S cluster assembly (FSCA) domain-like"/>
    <property type="match status" value="1"/>
</dbReference>
<dbReference type="Gene3D" id="3.30.300.130">
    <property type="entry name" value="Fe-S cluster assembly (FSCA)"/>
    <property type="match status" value="1"/>
</dbReference>
<sequence length="358" mass="38822">MITEQQVLAALSQVHDPDLGKDLVSLRMIQDLQIEGKKIRFRIVLTTPACPVKDAMQQACINAIHMMVDPEAEVEIQMDAQTTSRRQDNKVILPEVSNIIAVASGKGGVGKSTISTNLALAIAQRGAKVGLMDADIYGPSIPIMLGIKGERPRMAQIKGRPMIVPMLRFGIEVMSIGLLVDEKQAVIWRGPMASSAVRQFMTDIYWGALDYLIIDLPPGTGDIHLTLVQQVPLTGAIVVTTPQDVALADARKALGMFNTPQIKVPVIGVVENMAYFTPPDLPDRKYYLFGKGGGQKLAEEFGVPFLGQIPIVENIREGGDIGVPAMVSDDEISRKAFESFADQAIRSIARLNASLQPA</sequence>
<comment type="similarity">
    <text evidence="8">Belongs to the Mrp/NBP35 ATP-binding proteins family.</text>
</comment>
<dbReference type="FunFam" id="3.40.50.300:FF:001119">
    <property type="entry name" value="Iron-sulfur cluster carrier protein"/>
    <property type="match status" value="1"/>
</dbReference>
<dbReference type="GO" id="GO:0046872">
    <property type="term" value="F:metal ion binding"/>
    <property type="evidence" value="ECO:0007669"/>
    <property type="project" value="UniProtKB-KW"/>
</dbReference>
<organism evidence="10 11">
    <name type="scientific">Thermoflavifilum thermophilum</name>
    <dbReference type="NCBI Taxonomy" id="1393122"/>
    <lineage>
        <taxon>Bacteria</taxon>
        <taxon>Pseudomonadati</taxon>
        <taxon>Bacteroidota</taxon>
        <taxon>Chitinophagia</taxon>
        <taxon>Chitinophagales</taxon>
        <taxon>Chitinophagaceae</taxon>
        <taxon>Thermoflavifilum</taxon>
    </lineage>
</organism>
<dbReference type="AlphaFoldDB" id="A0A1I7NLU9"/>
<evidence type="ECO:0000256" key="2">
    <source>
        <dbReference type="ARBA" id="ARBA00008205"/>
    </source>
</evidence>
<dbReference type="EMBL" id="FPCJ01000001">
    <property type="protein sequence ID" value="SFV35616.1"/>
    <property type="molecule type" value="Genomic_DNA"/>
</dbReference>
<evidence type="ECO:0000256" key="8">
    <source>
        <dbReference type="HAMAP-Rule" id="MF_02040"/>
    </source>
</evidence>
<proteinExistence type="inferred from homology"/>